<evidence type="ECO:0000313" key="1">
    <source>
        <dbReference type="EMBL" id="DAF65233.1"/>
    </source>
</evidence>
<name>A0A8S5TQ11_9CAUD</name>
<protein>
    <submittedName>
        <fullName evidence="1">Uncharacterized protein</fullName>
    </submittedName>
</protein>
<reference evidence="1" key="1">
    <citation type="journal article" date="2021" name="Proc. Natl. Acad. Sci. U.S.A.">
        <title>A Catalog of Tens of Thousands of Viruses from Human Metagenomes Reveals Hidden Associations with Chronic Diseases.</title>
        <authorList>
            <person name="Tisza M.J."/>
            <person name="Buck C.B."/>
        </authorList>
    </citation>
    <scope>NUCLEOTIDE SEQUENCE</scope>
    <source>
        <strain evidence="1">CtCXW4</strain>
    </source>
</reference>
<sequence>MGLIPSNFTVLSEYHSCILHLFALFSSTCHTATLTNLLCYTPISQIQGKSAY</sequence>
<proteinExistence type="predicted"/>
<dbReference type="EMBL" id="BK032876">
    <property type="protein sequence ID" value="DAF65233.1"/>
    <property type="molecule type" value="Genomic_DNA"/>
</dbReference>
<organism evidence="1">
    <name type="scientific">Myoviridae sp. ctCXW4</name>
    <dbReference type="NCBI Taxonomy" id="2827669"/>
    <lineage>
        <taxon>Viruses</taxon>
        <taxon>Duplodnaviria</taxon>
        <taxon>Heunggongvirae</taxon>
        <taxon>Uroviricota</taxon>
        <taxon>Caudoviricetes</taxon>
    </lineage>
</organism>
<accession>A0A8S5TQ11</accession>